<evidence type="ECO:0000313" key="2">
    <source>
        <dbReference type="EMBL" id="TLD72530.1"/>
    </source>
</evidence>
<name>A0A5R8KJU6_9BACT</name>
<proteinExistence type="predicted"/>
<keyword evidence="3" id="KW-1185">Reference proteome</keyword>
<evidence type="ECO:0000259" key="1">
    <source>
        <dbReference type="Pfam" id="PF01266"/>
    </source>
</evidence>
<organism evidence="2 3">
    <name type="scientific">Phragmitibacter flavus</name>
    <dbReference type="NCBI Taxonomy" id="2576071"/>
    <lineage>
        <taxon>Bacteria</taxon>
        <taxon>Pseudomonadati</taxon>
        <taxon>Verrucomicrobiota</taxon>
        <taxon>Verrucomicrobiia</taxon>
        <taxon>Verrucomicrobiales</taxon>
        <taxon>Verrucomicrobiaceae</taxon>
        <taxon>Phragmitibacter</taxon>
    </lineage>
</organism>
<dbReference type="EMBL" id="VAUV01000001">
    <property type="protein sequence ID" value="TLD72530.1"/>
    <property type="molecule type" value="Genomic_DNA"/>
</dbReference>
<dbReference type="PANTHER" id="PTHR13847">
    <property type="entry name" value="SARCOSINE DEHYDROGENASE-RELATED"/>
    <property type="match status" value="1"/>
</dbReference>
<dbReference type="SUPFAM" id="SSF51905">
    <property type="entry name" value="FAD/NAD(P)-binding domain"/>
    <property type="match status" value="1"/>
</dbReference>
<dbReference type="AlphaFoldDB" id="A0A5R8KJU6"/>
<dbReference type="Gene3D" id="3.50.50.60">
    <property type="entry name" value="FAD/NAD(P)-binding domain"/>
    <property type="match status" value="1"/>
</dbReference>
<dbReference type="GO" id="GO:0005737">
    <property type="term" value="C:cytoplasm"/>
    <property type="evidence" value="ECO:0007669"/>
    <property type="project" value="TreeGrafter"/>
</dbReference>
<dbReference type="RefSeq" id="WP_138084154.1">
    <property type="nucleotide sequence ID" value="NZ_VAUV01000001.1"/>
</dbReference>
<feature type="domain" description="FAD dependent oxidoreductase" evidence="1">
    <location>
        <begin position="7"/>
        <end position="360"/>
    </location>
</feature>
<gene>
    <name evidence="2" type="ORF">FEM03_00170</name>
</gene>
<evidence type="ECO:0000313" key="3">
    <source>
        <dbReference type="Proteomes" id="UP000306196"/>
    </source>
</evidence>
<sequence>MNDSHFDVIIIGSGICGTSTAFHLKQRGAGRVLVLEQGAICSGTTSHAPGLVGQLRADPALMRLLRESVAFYAEHGDGGYQAVGSLRLAASEARWREILKQKAQADEAGLACELLSTEQALEKFPYFDAESVQGALWVPEDGSADAVALTLAIRTRALEAGVEFRAQSRVTAFGEGSVRVGDDDEWLFAPVIVMATGVWSWPLAELAGVYLPVVPMQHQVVWSEDLPWLDEDRPLPNLRDPDGLVYFRQKGRQLVLGGYERDPRAFDPRSIRAGVAKPTEQVFDAEHFESLLTNGKVRVPALRDKAMKWSRTLNGIESFTPDGHFLLGPFPQKKGLWAACGFCAHGVSGSGGVGRFMADWISDGRPSMPVPGMEVARYQEAHERMTFDEAVESVTAIYSTYYDIDKSV</sequence>
<dbReference type="PANTHER" id="PTHR13847:SF193">
    <property type="entry name" value="PYRUVATE DEHYDROGENASE PHOSPHATASE REGULATORY SUBUNIT, MITOCHONDRIAL"/>
    <property type="match status" value="1"/>
</dbReference>
<dbReference type="Proteomes" id="UP000306196">
    <property type="component" value="Unassembled WGS sequence"/>
</dbReference>
<dbReference type="SUPFAM" id="SSF54373">
    <property type="entry name" value="FAD-linked reductases, C-terminal domain"/>
    <property type="match status" value="1"/>
</dbReference>
<dbReference type="Pfam" id="PF01266">
    <property type="entry name" value="DAO"/>
    <property type="match status" value="1"/>
</dbReference>
<protein>
    <submittedName>
        <fullName evidence="2">FAD-binding oxidoreductase</fullName>
    </submittedName>
</protein>
<accession>A0A5R8KJU6</accession>
<dbReference type="InterPro" id="IPR006076">
    <property type="entry name" value="FAD-dep_OxRdtase"/>
</dbReference>
<reference evidence="2 3" key="1">
    <citation type="submission" date="2019-05" db="EMBL/GenBank/DDBJ databases">
        <title>Verrucobacter flavum gen. nov., sp. nov. a new member of the family Verrucomicrobiaceae.</title>
        <authorList>
            <person name="Szuroczki S."/>
            <person name="Abbaszade G."/>
            <person name="Szabo A."/>
            <person name="Felfoldi T."/>
            <person name="Schumann P."/>
            <person name="Boka K."/>
            <person name="Keki Z."/>
            <person name="Toumi M."/>
            <person name="Toth E."/>
        </authorList>
    </citation>
    <scope>NUCLEOTIDE SEQUENCE [LARGE SCALE GENOMIC DNA]</scope>
    <source>
        <strain evidence="2 3">MG-N-17</strain>
    </source>
</reference>
<comment type="caution">
    <text evidence="2">The sequence shown here is derived from an EMBL/GenBank/DDBJ whole genome shotgun (WGS) entry which is preliminary data.</text>
</comment>
<dbReference type="Gene3D" id="3.30.9.10">
    <property type="entry name" value="D-Amino Acid Oxidase, subunit A, domain 2"/>
    <property type="match status" value="1"/>
</dbReference>
<dbReference type="InterPro" id="IPR036188">
    <property type="entry name" value="FAD/NAD-bd_sf"/>
</dbReference>
<dbReference type="OrthoDB" id="270342at2"/>